<evidence type="ECO:0000313" key="1">
    <source>
        <dbReference type="EMBL" id="ALU29991.1"/>
    </source>
</evidence>
<reference evidence="3 4" key="1">
    <citation type="submission" date="2015-12" db="EMBL/GenBank/DDBJ databases">
        <title>A stable core within a dynamic pangenome in Sulfolobus acidocaldarius.</title>
        <authorList>
            <person name="Anderson R."/>
            <person name="Kouris A."/>
            <person name="Seward C."/>
            <person name="Campbell K."/>
            <person name="Whitaker R."/>
        </authorList>
    </citation>
    <scope>NUCLEOTIDE SEQUENCE [LARGE SCALE GENOMIC DNA]</scope>
    <source>
        <strain evidence="1 4">GG12-C01-09</strain>
        <strain evidence="2 3">NG05B_CO5_07</strain>
    </source>
</reference>
<dbReference type="Proteomes" id="UP000065473">
    <property type="component" value="Chromosome"/>
</dbReference>
<dbReference type="GeneID" id="14552393"/>
<dbReference type="EMBL" id="CP013695">
    <property type="protein sequence ID" value="ALU30681.1"/>
    <property type="molecule type" value="Genomic_DNA"/>
</dbReference>
<dbReference type="EMBL" id="CP013694">
    <property type="protein sequence ID" value="ALU29991.1"/>
    <property type="molecule type" value="Genomic_DNA"/>
</dbReference>
<protein>
    <recommendedName>
        <fullName evidence="5">Polymerase nucleotidyl transferase domain-containing protein</fullName>
    </recommendedName>
</protein>
<evidence type="ECO:0000313" key="3">
    <source>
        <dbReference type="Proteomes" id="UP000060043"/>
    </source>
</evidence>
<name>A0A0U3H5S1_9CREN</name>
<dbReference type="AlphaFoldDB" id="A0A0U3H5S1"/>
<dbReference type="Proteomes" id="UP000060043">
    <property type="component" value="Chromosome"/>
</dbReference>
<sequence>MEVIIHPHVYTKGISIDSYTKLFGEFSELHWSNSELGEKGLRAIEPYKDVRSKIVILFGTYGIGDYTDDSDVNLLVISRYWLKDHIETFGTLYRIWRHKVILTHMTVNIFLNRFRACSIFVLKIWRMETSHVMRRC</sequence>
<evidence type="ECO:0000313" key="4">
    <source>
        <dbReference type="Proteomes" id="UP000065473"/>
    </source>
</evidence>
<gene>
    <name evidence="1" type="ORF">ATY89_08640</name>
    <name evidence="2" type="ORF">ATZ20_00050</name>
</gene>
<evidence type="ECO:0000313" key="2">
    <source>
        <dbReference type="EMBL" id="ALU30681.1"/>
    </source>
</evidence>
<dbReference type="InterPro" id="IPR043519">
    <property type="entry name" value="NT_sf"/>
</dbReference>
<dbReference type="Gene3D" id="3.30.460.10">
    <property type="entry name" value="Beta Polymerase, domain 2"/>
    <property type="match status" value="1"/>
</dbReference>
<accession>A0A0U3H5S1</accession>
<dbReference type="RefSeq" id="WP_011278696.1">
    <property type="nucleotide sequence ID" value="NZ_BHWZ01000005.1"/>
</dbReference>
<evidence type="ECO:0008006" key="5">
    <source>
        <dbReference type="Google" id="ProtNLM"/>
    </source>
</evidence>
<proteinExistence type="predicted"/>
<organism evidence="1 4">
    <name type="scientific">Sulfolobus acidocaldarius</name>
    <dbReference type="NCBI Taxonomy" id="2285"/>
    <lineage>
        <taxon>Archaea</taxon>
        <taxon>Thermoproteota</taxon>
        <taxon>Thermoprotei</taxon>
        <taxon>Sulfolobales</taxon>
        <taxon>Sulfolobaceae</taxon>
        <taxon>Sulfolobus</taxon>
    </lineage>
</organism>
<dbReference type="OrthoDB" id="9287at2157"/>
<dbReference type="SUPFAM" id="SSF81301">
    <property type="entry name" value="Nucleotidyltransferase"/>
    <property type="match status" value="1"/>
</dbReference>